<keyword evidence="1" id="KW-0472">Membrane</keyword>
<dbReference type="AlphaFoldDB" id="A0AAV4UPG1"/>
<feature type="non-terminal residue" evidence="2">
    <location>
        <position position="1"/>
    </location>
</feature>
<protein>
    <submittedName>
        <fullName evidence="2">Fibroblast growth factor receptor-like 1</fullName>
    </submittedName>
</protein>
<keyword evidence="1" id="KW-1133">Transmembrane helix</keyword>
<keyword evidence="1" id="KW-0812">Transmembrane</keyword>
<accession>A0AAV4UPG1</accession>
<keyword evidence="3" id="KW-1185">Reference proteome</keyword>
<dbReference type="Proteomes" id="UP001054945">
    <property type="component" value="Unassembled WGS sequence"/>
</dbReference>
<feature type="transmembrane region" description="Helical" evidence="1">
    <location>
        <begin position="20"/>
        <end position="43"/>
    </location>
</feature>
<evidence type="ECO:0000313" key="3">
    <source>
        <dbReference type="Proteomes" id="UP001054945"/>
    </source>
</evidence>
<reference evidence="2 3" key="1">
    <citation type="submission" date="2021-06" db="EMBL/GenBank/DDBJ databases">
        <title>Caerostris extrusa draft genome.</title>
        <authorList>
            <person name="Kono N."/>
            <person name="Arakawa K."/>
        </authorList>
    </citation>
    <scope>NUCLEOTIDE SEQUENCE [LARGE SCALE GENOMIC DNA]</scope>
</reference>
<name>A0AAV4UPG1_CAEEX</name>
<sequence length="89" mass="9810">PRALPLGWSRTLLYTPGHPGSLLIAIPVTLGVVVGVMVALVVLCHRRRLDTPVPLPASGYRKEDLKRTATTALGNFKEENMDTDLYSRR</sequence>
<proteinExistence type="predicted"/>
<comment type="caution">
    <text evidence="2">The sequence shown here is derived from an EMBL/GenBank/DDBJ whole genome shotgun (WGS) entry which is preliminary data.</text>
</comment>
<dbReference type="EMBL" id="BPLR01013223">
    <property type="protein sequence ID" value="GIY59624.1"/>
    <property type="molecule type" value="Genomic_DNA"/>
</dbReference>
<organism evidence="2 3">
    <name type="scientific">Caerostris extrusa</name>
    <name type="common">Bark spider</name>
    <name type="synonym">Caerostris bankana</name>
    <dbReference type="NCBI Taxonomy" id="172846"/>
    <lineage>
        <taxon>Eukaryota</taxon>
        <taxon>Metazoa</taxon>
        <taxon>Ecdysozoa</taxon>
        <taxon>Arthropoda</taxon>
        <taxon>Chelicerata</taxon>
        <taxon>Arachnida</taxon>
        <taxon>Araneae</taxon>
        <taxon>Araneomorphae</taxon>
        <taxon>Entelegynae</taxon>
        <taxon>Araneoidea</taxon>
        <taxon>Araneidae</taxon>
        <taxon>Caerostris</taxon>
    </lineage>
</organism>
<evidence type="ECO:0000313" key="2">
    <source>
        <dbReference type="EMBL" id="GIY59624.1"/>
    </source>
</evidence>
<evidence type="ECO:0000256" key="1">
    <source>
        <dbReference type="SAM" id="Phobius"/>
    </source>
</evidence>
<keyword evidence="2" id="KW-0675">Receptor</keyword>
<gene>
    <name evidence="2" type="primary">FGFRL1_3</name>
    <name evidence="2" type="ORF">CEXT_661821</name>
</gene>